<dbReference type="InterPro" id="IPR000522">
    <property type="entry name" value="ABC_transptr_permease_BtuC"/>
</dbReference>
<gene>
    <name evidence="9" type="ORF">JCR33_23665</name>
</gene>
<evidence type="ECO:0000256" key="6">
    <source>
        <dbReference type="ARBA" id="ARBA00022989"/>
    </source>
</evidence>
<evidence type="ECO:0000256" key="3">
    <source>
        <dbReference type="ARBA" id="ARBA00022448"/>
    </source>
</evidence>
<dbReference type="InterPro" id="IPR037294">
    <property type="entry name" value="ABC_BtuC-like"/>
</dbReference>
<dbReference type="Pfam" id="PF01032">
    <property type="entry name" value="FecCD"/>
    <property type="match status" value="1"/>
</dbReference>
<evidence type="ECO:0000256" key="7">
    <source>
        <dbReference type="ARBA" id="ARBA00023136"/>
    </source>
</evidence>
<evidence type="ECO:0000256" key="1">
    <source>
        <dbReference type="ARBA" id="ARBA00004651"/>
    </source>
</evidence>
<dbReference type="RefSeq" id="WP_198884620.1">
    <property type="nucleotide sequence ID" value="NZ_JAEKJA010000036.1"/>
</dbReference>
<evidence type="ECO:0000256" key="4">
    <source>
        <dbReference type="ARBA" id="ARBA00022475"/>
    </source>
</evidence>
<feature type="transmembrane region" description="Helical" evidence="8">
    <location>
        <begin position="138"/>
        <end position="159"/>
    </location>
</feature>
<keyword evidence="3" id="KW-0813">Transport</keyword>
<evidence type="ECO:0000313" key="10">
    <source>
        <dbReference type="Proteomes" id="UP000609531"/>
    </source>
</evidence>
<dbReference type="EMBL" id="JAEKJA010000036">
    <property type="protein sequence ID" value="MBJ3778718.1"/>
    <property type="molecule type" value="Genomic_DNA"/>
</dbReference>
<dbReference type="PANTHER" id="PTHR30472">
    <property type="entry name" value="FERRIC ENTEROBACTIN TRANSPORT SYSTEM PERMEASE PROTEIN"/>
    <property type="match status" value="1"/>
</dbReference>
<comment type="subcellular location">
    <subcellularLocation>
        <location evidence="1">Cell membrane</location>
        <topology evidence="1">Multi-pass membrane protein</topology>
    </subcellularLocation>
</comment>
<dbReference type="GO" id="GO:0005886">
    <property type="term" value="C:plasma membrane"/>
    <property type="evidence" value="ECO:0007669"/>
    <property type="project" value="UniProtKB-SubCell"/>
</dbReference>
<keyword evidence="7 8" id="KW-0472">Membrane</keyword>
<comment type="caution">
    <text evidence="9">The sequence shown here is derived from an EMBL/GenBank/DDBJ whole genome shotgun (WGS) entry which is preliminary data.</text>
</comment>
<keyword evidence="5 8" id="KW-0812">Transmembrane</keyword>
<dbReference type="GO" id="GO:0022857">
    <property type="term" value="F:transmembrane transporter activity"/>
    <property type="evidence" value="ECO:0007669"/>
    <property type="project" value="InterPro"/>
</dbReference>
<feature type="transmembrane region" description="Helical" evidence="8">
    <location>
        <begin position="230"/>
        <end position="254"/>
    </location>
</feature>
<dbReference type="Gene3D" id="1.10.3470.10">
    <property type="entry name" value="ABC transporter involved in vitamin B12 uptake, BtuC"/>
    <property type="match status" value="1"/>
</dbReference>
<evidence type="ECO:0000313" key="9">
    <source>
        <dbReference type="EMBL" id="MBJ3778718.1"/>
    </source>
</evidence>
<evidence type="ECO:0000256" key="5">
    <source>
        <dbReference type="ARBA" id="ARBA00022692"/>
    </source>
</evidence>
<feature type="transmembrane region" description="Helical" evidence="8">
    <location>
        <begin position="299"/>
        <end position="317"/>
    </location>
</feature>
<dbReference type="Proteomes" id="UP000609531">
    <property type="component" value="Unassembled WGS sequence"/>
</dbReference>
<comment type="similarity">
    <text evidence="2">Belongs to the binding-protein-dependent transport system permease family. FecCD subfamily.</text>
</comment>
<evidence type="ECO:0000256" key="8">
    <source>
        <dbReference type="SAM" id="Phobius"/>
    </source>
</evidence>
<accession>A0A934IUA2</accession>
<dbReference type="SUPFAM" id="SSF81345">
    <property type="entry name" value="ABC transporter involved in vitamin B12 uptake, BtuC"/>
    <property type="match status" value="1"/>
</dbReference>
<dbReference type="GO" id="GO:0033214">
    <property type="term" value="P:siderophore-iron import into cell"/>
    <property type="evidence" value="ECO:0007669"/>
    <property type="project" value="TreeGrafter"/>
</dbReference>
<protein>
    <submittedName>
        <fullName evidence="9">Iron ABC transporter permease</fullName>
    </submittedName>
</protein>
<keyword evidence="10" id="KW-1185">Reference proteome</keyword>
<proteinExistence type="inferred from homology"/>
<dbReference type="PANTHER" id="PTHR30472:SF24">
    <property type="entry name" value="FERRIC ENTEROBACTIN TRANSPORT SYSTEM PERMEASE PROTEIN FEPG"/>
    <property type="match status" value="1"/>
</dbReference>
<feature type="transmembrane region" description="Helical" evidence="8">
    <location>
        <begin position="84"/>
        <end position="103"/>
    </location>
</feature>
<dbReference type="AlphaFoldDB" id="A0A934IUA2"/>
<feature type="transmembrane region" description="Helical" evidence="8">
    <location>
        <begin position="274"/>
        <end position="292"/>
    </location>
</feature>
<keyword evidence="6 8" id="KW-1133">Transmembrane helix</keyword>
<keyword evidence="4" id="KW-1003">Cell membrane</keyword>
<feature type="transmembrane region" description="Helical" evidence="8">
    <location>
        <begin position="109"/>
        <end position="126"/>
    </location>
</feature>
<reference evidence="9" key="1">
    <citation type="submission" date="2020-12" db="EMBL/GenBank/DDBJ databases">
        <title>Bacterial taxonomy.</title>
        <authorList>
            <person name="Pan X."/>
        </authorList>
    </citation>
    <scope>NUCLEOTIDE SEQUENCE</scope>
    <source>
        <strain evidence="9">B2012</strain>
    </source>
</reference>
<evidence type="ECO:0000256" key="2">
    <source>
        <dbReference type="ARBA" id="ARBA00007935"/>
    </source>
</evidence>
<name>A0A934IUA2_9HYPH</name>
<sequence>MMRTLVLLALLLVATALALLLGQVPLSVGALWQGLAFGDGPAALTVRVLRAPRVMTALGAGASLGLAGAIFQSLFKNPLASPDVMGFTAGSGLAILAAITAGLALPLPVIAAVGGVAAALLVAFAAGRPDEGITATPALTVVLVGLGVGFTATAINGFLMTRLSGPEAAEAQRWLAGSLSARDFGHGVEIMAIGGALALCLVPQVRALRLLELGPDLAMGLGLSLARARYGLAATGIGFAAAAVAVAGPIAFVALMAPPVGARLLRASDPGARLAAAAGAGAIITVLADLAARALVPGLVLPIGIMTGILGAPYLLWRLSREMERGDL</sequence>
<organism evidence="9 10">
    <name type="scientific">Acuticoccus mangrovi</name>
    <dbReference type="NCBI Taxonomy" id="2796142"/>
    <lineage>
        <taxon>Bacteria</taxon>
        <taxon>Pseudomonadati</taxon>
        <taxon>Pseudomonadota</taxon>
        <taxon>Alphaproteobacteria</taxon>
        <taxon>Hyphomicrobiales</taxon>
        <taxon>Amorphaceae</taxon>
        <taxon>Acuticoccus</taxon>
    </lineage>
</organism>